<organism evidence="1 2">
    <name type="scientific">Panaeolus cyanescens</name>
    <dbReference type="NCBI Taxonomy" id="181874"/>
    <lineage>
        <taxon>Eukaryota</taxon>
        <taxon>Fungi</taxon>
        <taxon>Dikarya</taxon>
        <taxon>Basidiomycota</taxon>
        <taxon>Agaricomycotina</taxon>
        <taxon>Agaricomycetes</taxon>
        <taxon>Agaricomycetidae</taxon>
        <taxon>Agaricales</taxon>
        <taxon>Agaricineae</taxon>
        <taxon>Galeropsidaceae</taxon>
        <taxon>Panaeolus</taxon>
    </lineage>
</organism>
<dbReference type="EMBL" id="NHTK01001234">
    <property type="protein sequence ID" value="PPR01602.1"/>
    <property type="molecule type" value="Genomic_DNA"/>
</dbReference>
<comment type="caution">
    <text evidence="1">The sequence shown here is derived from an EMBL/GenBank/DDBJ whole genome shotgun (WGS) entry which is preliminary data.</text>
</comment>
<reference evidence="1 2" key="1">
    <citation type="journal article" date="2018" name="Evol. Lett.">
        <title>Horizontal gene cluster transfer increased hallucinogenic mushroom diversity.</title>
        <authorList>
            <person name="Reynolds H.T."/>
            <person name="Vijayakumar V."/>
            <person name="Gluck-Thaler E."/>
            <person name="Korotkin H.B."/>
            <person name="Matheny P.B."/>
            <person name="Slot J.C."/>
        </authorList>
    </citation>
    <scope>NUCLEOTIDE SEQUENCE [LARGE SCALE GENOMIC DNA]</scope>
    <source>
        <strain evidence="1 2">2629</strain>
    </source>
</reference>
<evidence type="ECO:0000313" key="1">
    <source>
        <dbReference type="EMBL" id="PPR01602.1"/>
    </source>
</evidence>
<proteinExistence type="predicted"/>
<keyword evidence="2" id="KW-1185">Reference proteome</keyword>
<protein>
    <submittedName>
        <fullName evidence="1">Uncharacterized protein</fullName>
    </submittedName>
</protein>
<dbReference type="InParanoid" id="A0A409YF09"/>
<dbReference type="AlphaFoldDB" id="A0A409YF09"/>
<dbReference type="Proteomes" id="UP000284842">
    <property type="component" value="Unassembled WGS sequence"/>
</dbReference>
<gene>
    <name evidence="1" type="ORF">CVT24_005866</name>
</gene>
<accession>A0A409YF09</accession>
<name>A0A409YF09_9AGAR</name>
<evidence type="ECO:0000313" key="2">
    <source>
        <dbReference type="Proteomes" id="UP000284842"/>
    </source>
</evidence>
<sequence length="361" mass="40757">MLVTSRNFGLESPLRVPCSNQCPLPSAHLCPSPRYHHHLHLRILAQHHHLCNPTQRHRLYLVTSHNHHHTHLRILALPAYPQPQRPLPSAHRCHSPSSFEHFRMLAFTPNVTDNEAARFDTSPLSRSIPPPIPSLSFPRSIPPPQLSITTTSFHSSPPPLLRLFYYLPLRAQTSQYSLPTAVTADPRSPSNSLNSLFNSREQRLTGSDDHLLAITITSTSASSLNITTSACWLSTSKSAHLSSPHHAQPRLHLYELSTITTTFFSLISTISKPITSVTTSSNINTSATPLNVSRHQLHLITAYLHLYHQQRDDHRLLAPNHHHHIHLRILAQHHHLRMLAFTPGLYAKLKTLPITKPRDLM</sequence>